<sequence length="204" mass="23841">TEHEFSLRIEFLYVPILISVFNCWGRRRWVVMFENGSGGESHGDSQTEVSTLKNKHNNCVCACERKKKEDGRSWISEMDLGLMQRIGWWVLEAAAKRGLLQSHDSISECLHEAAHFQMPKALRRLFAIILVYCEPNDVRNLWDIHFSSLSEDFLKMSPMTDKMREYKTLQEVDFFLESMGRSITEYDLPTMESTFSDAINMEKR</sequence>
<gene>
    <name evidence="1" type="ORF">RJ640_003248</name>
</gene>
<protein>
    <submittedName>
        <fullName evidence="1">Uncharacterized protein</fullName>
    </submittedName>
</protein>
<dbReference type="AlphaFoldDB" id="A0AA88UBF7"/>
<reference evidence="1" key="1">
    <citation type="submission" date="2022-12" db="EMBL/GenBank/DDBJ databases">
        <title>Draft genome assemblies for two species of Escallonia (Escalloniales).</title>
        <authorList>
            <person name="Chanderbali A."/>
            <person name="Dervinis C."/>
            <person name="Anghel I."/>
            <person name="Soltis D."/>
            <person name="Soltis P."/>
            <person name="Zapata F."/>
        </authorList>
    </citation>
    <scope>NUCLEOTIDE SEQUENCE</scope>
    <source>
        <strain evidence="1">UCBG92.1500</strain>
        <tissue evidence="1">Leaf</tissue>
    </source>
</reference>
<name>A0AA88UBF7_9ASTE</name>
<dbReference type="EMBL" id="JAVXUO010001870">
    <property type="protein sequence ID" value="KAK2978494.1"/>
    <property type="molecule type" value="Genomic_DNA"/>
</dbReference>
<keyword evidence="2" id="KW-1185">Reference proteome</keyword>
<dbReference type="PANTHER" id="PTHR10492">
    <property type="match status" value="1"/>
</dbReference>
<accession>A0AA88UBF7</accession>
<dbReference type="PANTHER" id="PTHR10492:SF94">
    <property type="entry name" value="ATP-DEPENDENT DNA HELICASE"/>
    <property type="match status" value="1"/>
</dbReference>
<comment type="caution">
    <text evidence="1">The sequence shown here is derived from an EMBL/GenBank/DDBJ whole genome shotgun (WGS) entry which is preliminary data.</text>
</comment>
<evidence type="ECO:0000313" key="2">
    <source>
        <dbReference type="Proteomes" id="UP001187471"/>
    </source>
</evidence>
<feature type="non-terminal residue" evidence="1">
    <location>
        <position position="204"/>
    </location>
</feature>
<proteinExistence type="predicted"/>
<evidence type="ECO:0000313" key="1">
    <source>
        <dbReference type="EMBL" id="KAK2978494.1"/>
    </source>
</evidence>
<organism evidence="1 2">
    <name type="scientific">Escallonia rubra</name>
    <dbReference type="NCBI Taxonomy" id="112253"/>
    <lineage>
        <taxon>Eukaryota</taxon>
        <taxon>Viridiplantae</taxon>
        <taxon>Streptophyta</taxon>
        <taxon>Embryophyta</taxon>
        <taxon>Tracheophyta</taxon>
        <taxon>Spermatophyta</taxon>
        <taxon>Magnoliopsida</taxon>
        <taxon>eudicotyledons</taxon>
        <taxon>Gunneridae</taxon>
        <taxon>Pentapetalae</taxon>
        <taxon>asterids</taxon>
        <taxon>campanulids</taxon>
        <taxon>Escalloniales</taxon>
        <taxon>Escalloniaceae</taxon>
        <taxon>Escallonia</taxon>
    </lineage>
</organism>
<dbReference type="Proteomes" id="UP001187471">
    <property type="component" value="Unassembled WGS sequence"/>
</dbReference>
<feature type="non-terminal residue" evidence="1">
    <location>
        <position position="1"/>
    </location>
</feature>